<evidence type="ECO:0000256" key="3">
    <source>
        <dbReference type="ARBA" id="ARBA00011991"/>
    </source>
</evidence>
<dbReference type="InterPro" id="IPR003200">
    <property type="entry name" value="Nict_dMeBzImd_PRibTrfase"/>
</dbReference>
<dbReference type="InterPro" id="IPR036087">
    <property type="entry name" value="Nict_dMeBzImd_PRibTrfase_sf"/>
</dbReference>
<dbReference type="AlphaFoldDB" id="X1MAL5"/>
<evidence type="ECO:0000256" key="6">
    <source>
        <dbReference type="ARBA" id="ARBA00022676"/>
    </source>
</evidence>
<gene>
    <name evidence="10" type="ORF">S06H3_34279</name>
</gene>
<dbReference type="InterPro" id="IPR023195">
    <property type="entry name" value="Nict_dMeBzImd_PRibTrfase_N"/>
</dbReference>
<dbReference type="PANTHER" id="PTHR43463">
    <property type="entry name" value="NICOTINATE-NUCLEOTIDE--DIMETHYLBENZIMIDAZOLE PHOSPHORIBOSYLTRANSFERASE"/>
    <property type="match status" value="1"/>
</dbReference>
<evidence type="ECO:0000313" key="10">
    <source>
        <dbReference type="EMBL" id="GAI28672.1"/>
    </source>
</evidence>
<dbReference type="UniPathway" id="UPA00061">
    <property type="reaction ID" value="UER00516"/>
</dbReference>
<dbReference type="PANTHER" id="PTHR43463:SF1">
    <property type="entry name" value="NICOTINATE-NUCLEOTIDE--DIMETHYLBENZIMIDAZOLE PHOSPHORIBOSYLTRANSFERASE"/>
    <property type="match status" value="1"/>
</dbReference>
<dbReference type="CDD" id="cd02439">
    <property type="entry name" value="DMB-PRT_CobT"/>
    <property type="match status" value="1"/>
</dbReference>
<accession>X1MAL5</accession>
<feature type="non-terminal residue" evidence="10">
    <location>
        <position position="1"/>
    </location>
</feature>
<comment type="pathway">
    <text evidence="1">Nucleoside biosynthesis; alpha-ribazole biosynthesis; alpha-ribazole from 5,6-dimethylbenzimidazole: step 1/2.</text>
</comment>
<protein>
    <recommendedName>
        <fullName evidence="4">Nicotinate-nucleotide--dimethylbenzimidazole phosphoribosyltransferase</fullName>
        <ecNumber evidence="3">2.4.2.21</ecNumber>
    </recommendedName>
    <alternativeName>
        <fullName evidence="8">N(1)-alpha-phosphoribosyltransferase</fullName>
    </alternativeName>
</protein>
<comment type="similarity">
    <text evidence="2">Belongs to the CobT family.</text>
</comment>
<keyword evidence="5" id="KW-0169">Cobalamin biosynthesis</keyword>
<comment type="catalytic activity">
    <reaction evidence="9">
        <text>5,6-dimethylbenzimidazole + nicotinate beta-D-ribonucleotide = alpha-ribazole 5'-phosphate + nicotinate + H(+)</text>
        <dbReference type="Rhea" id="RHEA:11196"/>
        <dbReference type="ChEBI" id="CHEBI:15378"/>
        <dbReference type="ChEBI" id="CHEBI:15890"/>
        <dbReference type="ChEBI" id="CHEBI:32544"/>
        <dbReference type="ChEBI" id="CHEBI:57502"/>
        <dbReference type="ChEBI" id="CHEBI:57918"/>
        <dbReference type="EC" id="2.4.2.21"/>
    </reaction>
</comment>
<name>X1MAL5_9ZZZZ</name>
<dbReference type="GO" id="GO:0008939">
    <property type="term" value="F:nicotinate-nucleotide-dimethylbenzimidazole phosphoribosyltransferase activity"/>
    <property type="evidence" value="ECO:0007669"/>
    <property type="project" value="UniProtKB-EC"/>
</dbReference>
<comment type="caution">
    <text evidence="10">The sequence shown here is derived from an EMBL/GenBank/DDBJ whole genome shotgun (WGS) entry which is preliminary data.</text>
</comment>
<dbReference type="SUPFAM" id="SSF52733">
    <property type="entry name" value="Nicotinate mononucleotide:5,6-dimethylbenzimidazole phosphoribosyltransferase (CobT)"/>
    <property type="match status" value="1"/>
</dbReference>
<dbReference type="EMBL" id="BARV01020557">
    <property type="protein sequence ID" value="GAI28672.1"/>
    <property type="molecule type" value="Genomic_DNA"/>
</dbReference>
<reference evidence="10" key="1">
    <citation type="journal article" date="2014" name="Front. Microbiol.">
        <title>High frequency of phylogenetically diverse reductive dehalogenase-homologous genes in deep subseafloor sedimentary metagenomes.</title>
        <authorList>
            <person name="Kawai M."/>
            <person name="Futagami T."/>
            <person name="Toyoda A."/>
            <person name="Takaki Y."/>
            <person name="Nishi S."/>
            <person name="Hori S."/>
            <person name="Arai W."/>
            <person name="Tsubouchi T."/>
            <person name="Morono Y."/>
            <person name="Uchiyama I."/>
            <person name="Ito T."/>
            <person name="Fujiyama A."/>
            <person name="Inagaki F."/>
            <person name="Takami H."/>
        </authorList>
    </citation>
    <scope>NUCLEOTIDE SEQUENCE</scope>
    <source>
        <strain evidence="10">Expedition CK06-06</strain>
    </source>
</reference>
<evidence type="ECO:0000256" key="8">
    <source>
        <dbReference type="ARBA" id="ARBA00030686"/>
    </source>
</evidence>
<keyword evidence="7" id="KW-0808">Transferase</keyword>
<organism evidence="10">
    <name type="scientific">marine sediment metagenome</name>
    <dbReference type="NCBI Taxonomy" id="412755"/>
    <lineage>
        <taxon>unclassified sequences</taxon>
        <taxon>metagenomes</taxon>
        <taxon>ecological metagenomes</taxon>
    </lineage>
</organism>
<evidence type="ECO:0000256" key="1">
    <source>
        <dbReference type="ARBA" id="ARBA00005049"/>
    </source>
</evidence>
<dbReference type="Gene3D" id="3.40.50.10210">
    <property type="match status" value="1"/>
</dbReference>
<evidence type="ECO:0000256" key="7">
    <source>
        <dbReference type="ARBA" id="ARBA00022679"/>
    </source>
</evidence>
<dbReference type="GO" id="GO:0009236">
    <property type="term" value="P:cobalamin biosynthetic process"/>
    <property type="evidence" value="ECO:0007669"/>
    <property type="project" value="UniProtKB-KW"/>
</dbReference>
<sequence>WLRDRAMSREQALLAIVSGIEVINEEVAKGLDIVGVGDMGIGNTTASSAICAVITGEPVATVTGKGTGISDEQLASKVKVIETALALNKPDPKDAIDVLSKVGGFEIGGIAGAILGAAAQRIPVVIDGFIVGAAALIAARLCPKVKDYLIAAHVSVEAGHKTVFDYLELKPLFNLGMRLGEGTGAALAISIIEAAAKALAEMATFTDAGVSEKLD</sequence>
<evidence type="ECO:0000256" key="2">
    <source>
        <dbReference type="ARBA" id="ARBA00007110"/>
    </source>
</evidence>
<evidence type="ECO:0000256" key="4">
    <source>
        <dbReference type="ARBA" id="ARBA00015486"/>
    </source>
</evidence>
<evidence type="ECO:0000256" key="5">
    <source>
        <dbReference type="ARBA" id="ARBA00022573"/>
    </source>
</evidence>
<keyword evidence="6" id="KW-0328">Glycosyltransferase</keyword>
<dbReference type="Pfam" id="PF02277">
    <property type="entry name" value="DBI_PRT"/>
    <property type="match status" value="1"/>
</dbReference>
<proteinExistence type="inferred from homology"/>
<evidence type="ECO:0000256" key="9">
    <source>
        <dbReference type="ARBA" id="ARBA00047340"/>
    </source>
</evidence>
<dbReference type="EC" id="2.4.2.21" evidence="3"/>
<dbReference type="Gene3D" id="1.10.1610.10">
    <property type="match status" value="1"/>
</dbReference>